<accession>A0A316UN23</accession>
<dbReference type="Pfam" id="PF00176">
    <property type="entry name" value="SNF2-rel_dom"/>
    <property type="match status" value="1"/>
</dbReference>
<feature type="compositionally biased region" description="Acidic residues" evidence="4">
    <location>
        <begin position="329"/>
        <end position="343"/>
    </location>
</feature>
<dbReference type="EMBL" id="KZ819671">
    <property type="protein sequence ID" value="PWN26650.1"/>
    <property type="molecule type" value="Genomic_DNA"/>
</dbReference>
<dbReference type="InterPro" id="IPR049730">
    <property type="entry name" value="SNF2/RAD54-like_C"/>
</dbReference>
<dbReference type="SMART" id="SM00487">
    <property type="entry name" value="DEXDc"/>
    <property type="match status" value="1"/>
</dbReference>
<feature type="region of interest" description="Disordered" evidence="4">
    <location>
        <begin position="581"/>
        <end position="609"/>
    </location>
</feature>
<gene>
    <name evidence="7" type="ORF">BDZ90DRAFT_241850</name>
</gene>
<dbReference type="GO" id="GO:0005634">
    <property type="term" value="C:nucleus"/>
    <property type="evidence" value="ECO:0007669"/>
    <property type="project" value="TreeGrafter"/>
</dbReference>
<keyword evidence="8" id="KW-1185">Reference proteome</keyword>
<evidence type="ECO:0000313" key="7">
    <source>
        <dbReference type="EMBL" id="PWN26650.1"/>
    </source>
</evidence>
<dbReference type="GO" id="GO:0006281">
    <property type="term" value="P:DNA repair"/>
    <property type="evidence" value="ECO:0007669"/>
    <property type="project" value="TreeGrafter"/>
</dbReference>
<feature type="region of interest" description="Disordered" evidence="4">
    <location>
        <begin position="323"/>
        <end position="343"/>
    </location>
</feature>
<dbReference type="SUPFAM" id="SSF52540">
    <property type="entry name" value="P-loop containing nucleoside triphosphate hydrolases"/>
    <property type="match status" value="2"/>
</dbReference>
<evidence type="ECO:0000313" key="8">
    <source>
        <dbReference type="Proteomes" id="UP000245884"/>
    </source>
</evidence>
<dbReference type="InterPro" id="IPR014001">
    <property type="entry name" value="Helicase_ATP-bd"/>
</dbReference>
<feature type="domain" description="Helicase ATP-binding" evidence="5">
    <location>
        <begin position="18"/>
        <end position="197"/>
    </location>
</feature>
<evidence type="ECO:0000256" key="2">
    <source>
        <dbReference type="ARBA" id="ARBA00022801"/>
    </source>
</evidence>
<dbReference type="SMART" id="SM00490">
    <property type="entry name" value="HELICc"/>
    <property type="match status" value="1"/>
</dbReference>
<dbReference type="PROSITE" id="PS51192">
    <property type="entry name" value="HELICASE_ATP_BIND_1"/>
    <property type="match status" value="1"/>
</dbReference>
<dbReference type="RefSeq" id="XP_025361262.1">
    <property type="nucleotide sequence ID" value="XM_025507403.1"/>
</dbReference>
<proteinExistence type="predicted"/>
<dbReference type="AlphaFoldDB" id="A0A316UN23"/>
<dbReference type="InterPro" id="IPR038718">
    <property type="entry name" value="SNF2-like_sf"/>
</dbReference>
<dbReference type="Gene3D" id="3.40.50.10810">
    <property type="entry name" value="Tandem AAA-ATPase domain"/>
    <property type="match status" value="1"/>
</dbReference>
<dbReference type="InterPro" id="IPR000330">
    <property type="entry name" value="SNF2_N"/>
</dbReference>
<dbReference type="GO" id="GO:0005524">
    <property type="term" value="F:ATP binding"/>
    <property type="evidence" value="ECO:0007669"/>
    <property type="project" value="UniProtKB-KW"/>
</dbReference>
<dbReference type="STRING" id="1569628.A0A316UN23"/>
<evidence type="ECO:0000256" key="4">
    <source>
        <dbReference type="SAM" id="MobiDB-lite"/>
    </source>
</evidence>
<keyword evidence="3" id="KW-0067">ATP-binding</keyword>
<dbReference type="PANTHER" id="PTHR45626:SF14">
    <property type="entry name" value="ATP-DEPENDENT DNA HELICASE (EUROFUNG)"/>
    <property type="match status" value="1"/>
</dbReference>
<dbReference type="GO" id="GO:0008094">
    <property type="term" value="F:ATP-dependent activity, acting on DNA"/>
    <property type="evidence" value="ECO:0007669"/>
    <property type="project" value="TreeGrafter"/>
</dbReference>
<keyword evidence="2" id="KW-0378">Hydrolase</keyword>
<dbReference type="Pfam" id="PF00271">
    <property type="entry name" value="Helicase_C"/>
    <property type="match status" value="1"/>
</dbReference>
<dbReference type="CDD" id="cd18008">
    <property type="entry name" value="DEXDc_SHPRH-like"/>
    <property type="match status" value="1"/>
</dbReference>
<name>A0A316UN23_9BASI</name>
<dbReference type="PANTHER" id="PTHR45626">
    <property type="entry name" value="TRANSCRIPTION TERMINATION FACTOR 2-RELATED"/>
    <property type="match status" value="1"/>
</dbReference>
<evidence type="ECO:0000259" key="6">
    <source>
        <dbReference type="PROSITE" id="PS51194"/>
    </source>
</evidence>
<reference evidence="7 8" key="1">
    <citation type="journal article" date="2018" name="Mol. Biol. Evol.">
        <title>Broad Genomic Sampling Reveals a Smut Pathogenic Ancestry of the Fungal Clade Ustilaginomycotina.</title>
        <authorList>
            <person name="Kijpornyongpan T."/>
            <person name="Mondo S.J."/>
            <person name="Barry K."/>
            <person name="Sandor L."/>
            <person name="Lee J."/>
            <person name="Lipzen A."/>
            <person name="Pangilinan J."/>
            <person name="LaButti K."/>
            <person name="Hainaut M."/>
            <person name="Henrissat B."/>
            <person name="Grigoriev I.V."/>
            <person name="Spatafora J.W."/>
            <person name="Aime M.C."/>
        </authorList>
    </citation>
    <scope>NUCLEOTIDE SEQUENCE [LARGE SCALE GENOMIC DNA]</scope>
    <source>
        <strain evidence="7 8">MCA 5214</strain>
    </source>
</reference>
<dbReference type="InterPro" id="IPR027417">
    <property type="entry name" value="P-loop_NTPase"/>
</dbReference>
<organism evidence="7 8">
    <name type="scientific">Jaminaea rosea</name>
    <dbReference type="NCBI Taxonomy" id="1569628"/>
    <lineage>
        <taxon>Eukaryota</taxon>
        <taxon>Fungi</taxon>
        <taxon>Dikarya</taxon>
        <taxon>Basidiomycota</taxon>
        <taxon>Ustilaginomycotina</taxon>
        <taxon>Exobasidiomycetes</taxon>
        <taxon>Microstromatales</taxon>
        <taxon>Microstromatales incertae sedis</taxon>
        <taxon>Jaminaea</taxon>
    </lineage>
</organism>
<dbReference type="Proteomes" id="UP000245884">
    <property type="component" value="Unassembled WGS sequence"/>
</dbReference>
<dbReference type="InterPro" id="IPR050628">
    <property type="entry name" value="SNF2_RAD54_helicase_TF"/>
</dbReference>
<dbReference type="Gene3D" id="3.40.50.300">
    <property type="entry name" value="P-loop containing nucleotide triphosphate hydrolases"/>
    <property type="match status" value="1"/>
</dbReference>
<keyword evidence="1" id="KW-0547">Nucleotide-binding</keyword>
<protein>
    <recommendedName>
        <fullName evidence="9">P-loop containing nucleoside triphosphate hydrolase protein</fullName>
    </recommendedName>
</protein>
<evidence type="ECO:0000259" key="5">
    <source>
        <dbReference type="PROSITE" id="PS51192"/>
    </source>
</evidence>
<evidence type="ECO:0000256" key="1">
    <source>
        <dbReference type="ARBA" id="ARBA00022741"/>
    </source>
</evidence>
<feature type="domain" description="Helicase C-terminal" evidence="6">
    <location>
        <begin position="404"/>
        <end position="571"/>
    </location>
</feature>
<evidence type="ECO:0000256" key="3">
    <source>
        <dbReference type="ARBA" id="ARBA00022840"/>
    </source>
</evidence>
<sequence length="609" mass="68572">MSVPLMRHQTQGYKWMREREAGKYKGGILADDMGLGKTIQALALISESDEDREEVELRGHATLIVAPVAVLRQWESEAKTKTDCGLRVFIHHGSSKATSASIFKKHDIVLTSFPTAASEYSTVASSDGDRRFSPLFKARWLRIILDEAHNIKNHTTKQALACFELARRSHSRWCLTGTPLQNNAMEMFSLIHFLGIPPFDDYAHFKEKIADPLKSSNQNRVNWGMKRLCVVLQSILLRRTKDTKLDGKPLLTLPDRVVEVVSEPFDNEAERAFYKSWEDQARRNLDREKNHIGKLLLLLRMRQATSHPSLVTKSINVDADALPANPINVDDDNDNDNDDSGDELADLMKSMRVDKAKCARCQCVLDEDNSGNSDAHCLECRHILADEARRQLDWTQLGSTKLRIMLRLLDRIDTESHGKEKTIIFSQFTTFLDLVELALRREGRQFVRYDGSMSAPKREVALETIRAEGGGGGGRGGTRIILISFKAGSTGLNLTCCSRVLLMDLWWNPMLEEQGMDRAHRVGQTRAVRMYKICIEDTVEQRILALQEKKRELSRAALEGSKLKKGGNKLSLKELMYLFNGGAGDEPPAPAGGEEPATTTSARRRAYHE</sequence>
<dbReference type="InterPro" id="IPR001650">
    <property type="entry name" value="Helicase_C-like"/>
</dbReference>
<dbReference type="GeneID" id="37029226"/>
<dbReference type="OrthoDB" id="423559at2759"/>
<dbReference type="PROSITE" id="PS51194">
    <property type="entry name" value="HELICASE_CTER"/>
    <property type="match status" value="1"/>
</dbReference>
<dbReference type="GO" id="GO:0016787">
    <property type="term" value="F:hydrolase activity"/>
    <property type="evidence" value="ECO:0007669"/>
    <property type="project" value="UniProtKB-KW"/>
</dbReference>
<evidence type="ECO:0008006" key="9">
    <source>
        <dbReference type="Google" id="ProtNLM"/>
    </source>
</evidence>
<dbReference type="CDD" id="cd18793">
    <property type="entry name" value="SF2_C_SNF"/>
    <property type="match status" value="1"/>
</dbReference>